<keyword evidence="2" id="KW-0597">Phosphoprotein</keyword>
<keyword evidence="3" id="KW-0808">Transferase</keyword>
<dbReference type="SUPFAM" id="SSF53901">
    <property type="entry name" value="Thiolase-like"/>
    <property type="match status" value="1"/>
</dbReference>
<evidence type="ECO:0000259" key="8">
    <source>
        <dbReference type="PROSITE" id="PS52004"/>
    </source>
</evidence>
<name>A0ABV3AGV3_9ACTN</name>
<dbReference type="PROSITE" id="PS50075">
    <property type="entry name" value="CARRIER"/>
    <property type="match status" value="1"/>
</dbReference>
<sequence length="1001" mass="102885">MHAPENAVAVIGVAVRVPGAADPDTFWADVVRGHVALPGELPDGTLGVGGIDRVDRFDAELFGMSPTQAAVTDPQQRIITEVAWQALEDAGVDTERDPGRVGVFLGCGDSGYRHRYVDADPTLVRAAGRQQISLGNDKDYLATSLAFRLGLTGPALTVQTACSTSLVAVHVALRSLLTYECDLAIAGGVTVQLPPGAGYTYQEGDVLSPDGRCRPFTRGSRGTVPASGAGVVVLRRAEEAGRGARAVLLGSAVNNDGADRMSLVAPSPRGQAAVLEEALAVAGRKPADIGFIETHGTATELGDQVELAALAQAYGDAAEPCALGAVKAGIGHTDTAAGVVGLIKAVLAVQHGVIPPVPAQPGDGPDAPLGADRFHLPREAMPWPGGRTRYAAVSSFGLGGTNAHVVLAEPAVAAGPPEPPAGPPGRGPAVLSAASPDALERTATRLAAAVREGTRPVNDVLGTLWHGRRRLPYRWACPIEAADEASARAALADALESASAQAKAVPEPTVAVLLPGQGVALAGTGRGLLAADDGFARDWAGTRALVRACGGPDLEGCWTWPDDDPRWLRTDVVQPLLFSVELALLHGLRRHGVTPSVLLGHSVGELVAATWAGVFSEADGARAVVERGRLMSRAPAGAMAAVLTGENTARELAAGLPVDVCAVNAPDTVVLGGAAEHLAEVERRCAAAGVKVRRLATAHAFHSPSMAEAAEAFTEVVGGLSLHAPRELVLSNVTGAPLDAAQATDPAYWGRQLRTTVRFAEGVRVLLDAAPHVVLEAGPGRTFASQLRRATRGAEHRPVIAELLGDGKRDEATVHLAALGAAWTAGCATDDLVAPPAAPARVPGYAFADTRHWPAAGPDGTPAQGAASGGAPSPGVAVPGVPETVPARSGQEEPGAGDAPDGAGTRSLLAALWQESFGGPAIRPQDNFFELGGTSLQAAQLISVVNDQLLVEVRLQDLYEHSTFGDFAARVDEILGERDDAELLELLAEIEGQGAEEEGQA</sequence>
<feature type="region of interest" description="Disordered" evidence="6">
    <location>
        <begin position="851"/>
        <end position="904"/>
    </location>
</feature>
<comment type="caution">
    <text evidence="9">The sequence shown here is derived from an EMBL/GenBank/DDBJ whole genome shotgun (WGS) entry which is preliminary data.</text>
</comment>
<evidence type="ECO:0000256" key="2">
    <source>
        <dbReference type="ARBA" id="ARBA00022553"/>
    </source>
</evidence>
<dbReference type="InterPro" id="IPR001227">
    <property type="entry name" value="Ac_transferase_dom_sf"/>
</dbReference>
<dbReference type="InterPro" id="IPR032821">
    <property type="entry name" value="PKS_assoc"/>
</dbReference>
<accession>A0ABV3AGV3</accession>
<dbReference type="Gene3D" id="3.40.366.10">
    <property type="entry name" value="Malonyl-Coenzyme A Acyl Carrier Protein, domain 2"/>
    <property type="match status" value="1"/>
</dbReference>
<organism evidence="9 10">
    <name type="scientific">Streptomyces flaveolus</name>
    <dbReference type="NCBI Taxonomy" id="67297"/>
    <lineage>
        <taxon>Bacteria</taxon>
        <taxon>Bacillati</taxon>
        <taxon>Actinomycetota</taxon>
        <taxon>Actinomycetes</taxon>
        <taxon>Kitasatosporales</taxon>
        <taxon>Streptomycetaceae</taxon>
        <taxon>Streptomyces</taxon>
    </lineage>
</organism>
<dbReference type="SUPFAM" id="SSF55048">
    <property type="entry name" value="Probable ACP-binding domain of malonyl-CoA ACP transacylase"/>
    <property type="match status" value="1"/>
</dbReference>
<dbReference type="InterPro" id="IPR014031">
    <property type="entry name" value="Ketoacyl_synth_C"/>
</dbReference>
<evidence type="ECO:0000256" key="5">
    <source>
        <dbReference type="ARBA" id="ARBA00023315"/>
    </source>
</evidence>
<evidence type="ECO:0000256" key="4">
    <source>
        <dbReference type="ARBA" id="ARBA00023194"/>
    </source>
</evidence>
<dbReference type="InterPro" id="IPR050091">
    <property type="entry name" value="PKS_NRPS_Biosynth_Enz"/>
</dbReference>
<dbReference type="EMBL" id="JBFAEG010000025">
    <property type="protein sequence ID" value="MEU5711184.1"/>
    <property type="molecule type" value="Genomic_DNA"/>
</dbReference>
<dbReference type="Gene3D" id="3.40.47.10">
    <property type="match status" value="1"/>
</dbReference>
<feature type="compositionally biased region" description="Low complexity" evidence="6">
    <location>
        <begin position="862"/>
        <end position="882"/>
    </location>
</feature>
<feature type="domain" description="Ketosynthase family 3 (KS3)" evidence="8">
    <location>
        <begin position="5"/>
        <end position="409"/>
    </location>
</feature>
<dbReference type="PANTHER" id="PTHR43775">
    <property type="entry name" value="FATTY ACID SYNTHASE"/>
    <property type="match status" value="1"/>
</dbReference>
<proteinExistence type="predicted"/>
<dbReference type="InterPro" id="IPR020841">
    <property type="entry name" value="PKS_Beta-ketoAc_synthase_dom"/>
</dbReference>
<dbReference type="RefSeq" id="WP_359259661.1">
    <property type="nucleotide sequence ID" value="NZ_JBFAEG010000025.1"/>
</dbReference>
<evidence type="ECO:0000259" key="7">
    <source>
        <dbReference type="PROSITE" id="PS50075"/>
    </source>
</evidence>
<dbReference type="Pfam" id="PF16197">
    <property type="entry name" value="KAsynt_C_assoc"/>
    <property type="match status" value="1"/>
</dbReference>
<dbReference type="Pfam" id="PF02801">
    <property type="entry name" value="Ketoacyl-synt_C"/>
    <property type="match status" value="1"/>
</dbReference>
<feature type="compositionally biased region" description="Low complexity" evidence="6">
    <location>
        <begin position="894"/>
        <end position="904"/>
    </location>
</feature>
<dbReference type="InterPro" id="IPR014030">
    <property type="entry name" value="Ketoacyl_synth_N"/>
</dbReference>
<evidence type="ECO:0000313" key="9">
    <source>
        <dbReference type="EMBL" id="MEU5711184.1"/>
    </source>
</evidence>
<dbReference type="InterPro" id="IPR009081">
    <property type="entry name" value="PP-bd_ACP"/>
</dbReference>
<dbReference type="PROSITE" id="PS52004">
    <property type="entry name" value="KS3_2"/>
    <property type="match status" value="1"/>
</dbReference>
<dbReference type="PANTHER" id="PTHR43775:SF37">
    <property type="entry name" value="SI:DKEY-61P9.11"/>
    <property type="match status" value="1"/>
</dbReference>
<keyword evidence="1" id="KW-0596">Phosphopantetheine</keyword>
<evidence type="ECO:0000256" key="3">
    <source>
        <dbReference type="ARBA" id="ARBA00022679"/>
    </source>
</evidence>
<feature type="domain" description="Carrier" evidence="7">
    <location>
        <begin position="900"/>
        <end position="975"/>
    </location>
</feature>
<dbReference type="Gene3D" id="1.10.1200.10">
    <property type="entry name" value="ACP-like"/>
    <property type="match status" value="1"/>
</dbReference>
<dbReference type="InterPro" id="IPR036736">
    <property type="entry name" value="ACP-like_sf"/>
</dbReference>
<dbReference type="Pfam" id="PF00550">
    <property type="entry name" value="PP-binding"/>
    <property type="match status" value="1"/>
</dbReference>
<dbReference type="CDD" id="cd00833">
    <property type="entry name" value="PKS"/>
    <property type="match status" value="1"/>
</dbReference>
<dbReference type="Proteomes" id="UP001551011">
    <property type="component" value="Unassembled WGS sequence"/>
</dbReference>
<keyword evidence="5" id="KW-0012">Acyltransferase</keyword>
<dbReference type="SUPFAM" id="SSF52151">
    <property type="entry name" value="FabD/lysophospholipase-like"/>
    <property type="match status" value="1"/>
</dbReference>
<dbReference type="SUPFAM" id="SSF47336">
    <property type="entry name" value="ACP-like"/>
    <property type="match status" value="1"/>
</dbReference>
<evidence type="ECO:0000313" key="10">
    <source>
        <dbReference type="Proteomes" id="UP001551011"/>
    </source>
</evidence>
<dbReference type="Pfam" id="PF00109">
    <property type="entry name" value="ketoacyl-synt"/>
    <property type="match status" value="1"/>
</dbReference>
<protein>
    <submittedName>
        <fullName evidence="9">Beta-ketoacyl synthase N-terminal-like domain-containing protein</fullName>
    </submittedName>
</protein>
<dbReference type="SMART" id="SM00827">
    <property type="entry name" value="PKS_AT"/>
    <property type="match status" value="1"/>
</dbReference>
<evidence type="ECO:0000256" key="1">
    <source>
        <dbReference type="ARBA" id="ARBA00022450"/>
    </source>
</evidence>
<dbReference type="InterPro" id="IPR016036">
    <property type="entry name" value="Malonyl_transacylase_ACP-bd"/>
</dbReference>
<dbReference type="InterPro" id="IPR018201">
    <property type="entry name" value="Ketoacyl_synth_AS"/>
</dbReference>
<dbReference type="SMART" id="SM00825">
    <property type="entry name" value="PKS_KS"/>
    <property type="match status" value="1"/>
</dbReference>
<dbReference type="InterPro" id="IPR016035">
    <property type="entry name" value="Acyl_Trfase/lysoPLipase"/>
</dbReference>
<evidence type="ECO:0000256" key="6">
    <source>
        <dbReference type="SAM" id="MobiDB-lite"/>
    </source>
</evidence>
<dbReference type="InterPro" id="IPR014043">
    <property type="entry name" value="Acyl_transferase_dom"/>
</dbReference>
<dbReference type="Pfam" id="PF00698">
    <property type="entry name" value="Acyl_transf_1"/>
    <property type="match status" value="1"/>
</dbReference>
<dbReference type="PROSITE" id="PS00606">
    <property type="entry name" value="KS3_1"/>
    <property type="match status" value="1"/>
</dbReference>
<dbReference type="Gene3D" id="3.30.70.3290">
    <property type="match status" value="1"/>
</dbReference>
<dbReference type="InterPro" id="IPR016039">
    <property type="entry name" value="Thiolase-like"/>
</dbReference>
<gene>
    <name evidence="9" type="ORF">AB0H04_30670</name>
</gene>
<keyword evidence="10" id="KW-1185">Reference proteome</keyword>
<keyword evidence="4" id="KW-0045">Antibiotic biosynthesis</keyword>
<reference evidence="9 10" key="1">
    <citation type="submission" date="2024-06" db="EMBL/GenBank/DDBJ databases">
        <title>The Natural Products Discovery Center: Release of the First 8490 Sequenced Strains for Exploring Actinobacteria Biosynthetic Diversity.</title>
        <authorList>
            <person name="Kalkreuter E."/>
            <person name="Kautsar S.A."/>
            <person name="Yang D."/>
            <person name="Bader C.D."/>
            <person name="Teijaro C.N."/>
            <person name="Fluegel L."/>
            <person name="Davis C.M."/>
            <person name="Simpson J.R."/>
            <person name="Lauterbach L."/>
            <person name="Steele A.D."/>
            <person name="Gui C."/>
            <person name="Meng S."/>
            <person name="Li G."/>
            <person name="Viehrig K."/>
            <person name="Ye F."/>
            <person name="Su P."/>
            <person name="Kiefer A.F."/>
            <person name="Nichols A."/>
            <person name="Cepeda A.J."/>
            <person name="Yan W."/>
            <person name="Fan B."/>
            <person name="Jiang Y."/>
            <person name="Adhikari A."/>
            <person name="Zheng C.-J."/>
            <person name="Schuster L."/>
            <person name="Cowan T.M."/>
            <person name="Smanski M.J."/>
            <person name="Chevrette M.G."/>
            <person name="De Carvalho L.P.S."/>
            <person name="Shen B."/>
        </authorList>
    </citation>
    <scope>NUCLEOTIDE SEQUENCE [LARGE SCALE GENOMIC DNA]</scope>
    <source>
        <strain evidence="9 10">NPDC020594</strain>
    </source>
</reference>